<sequence>MLDIDFVENILETLYKKPIVFIMLLFITIYLFININY</sequence>
<keyword evidence="1" id="KW-0472">Membrane</keyword>
<evidence type="ECO:0000313" key="3">
    <source>
        <dbReference type="Proteomes" id="UP000003082"/>
    </source>
</evidence>
<gene>
    <name evidence="2" type="ORF">CAMRE0001_2848</name>
</gene>
<evidence type="ECO:0000256" key="1">
    <source>
        <dbReference type="SAM" id="Phobius"/>
    </source>
</evidence>
<proteinExistence type="predicted"/>
<accession>B9D633</accession>
<dbReference type="EMBL" id="ACFU01000065">
    <property type="protein sequence ID" value="EEF12548.1"/>
    <property type="molecule type" value="Genomic_DNA"/>
</dbReference>
<dbReference type="Proteomes" id="UP000003082">
    <property type="component" value="Unassembled WGS sequence"/>
</dbReference>
<reference evidence="2 3" key="1">
    <citation type="submission" date="2008-08" db="EMBL/GenBank/DDBJ databases">
        <authorList>
            <person name="Madupu R."/>
            <person name="Durkin A.S."/>
            <person name="Torralba M."/>
            <person name="Methe B."/>
            <person name="Sutton G.G."/>
            <person name="Strausberg R.L."/>
            <person name="Nelson K.E."/>
        </authorList>
    </citation>
    <scope>NUCLEOTIDE SEQUENCE [LARGE SCALE GENOMIC DNA]</scope>
    <source>
        <strain evidence="2 3">RM3267</strain>
    </source>
</reference>
<evidence type="ECO:0000313" key="2">
    <source>
        <dbReference type="EMBL" id="EEF12548.1"/>
    </source>
</evidence>
<name>B9D633_CAMRE</name>
<comment type="caution">
    <text evidence="2">The sequence shown here is derived from an EMBL/GenBank/DDBJ whole genome shotgun (WGS) entry which is preliminary data.</text>
</comment>
<keyword evidence="3" id="KW-1185">Reference proteome</keyword>
<keyword evidence="1" id="KW-0812">Transmembrane</keyword>
<dbReference type="AlphaFoldDB" id="B9D633"/>
<protein>
    <submittedName>
        <fullName evidence="2">Uncharacterized protein</fullName>
    </submittedName>
</protein>
<feature type="transmembrane region" description="Helical" evidence="1">
    <location>
        <begin position="18"/>
        <end position="35"/>
    </location>
</feature>
<organism evidence="2 3">
    <name type="scientific">Campylobacter rectus RM3267</name>
    <dbReference type="NCBI Taxonomy" id="553218"/>
    <lineage>
        <taxon>Bacteria</taxon>
        <taxon>Pseudomonadati</taxon>
        <taxon>Campylobacterota</taxon>
        <taxon>Epsilonproteobacteria</taxon>
        <taxon>Campylobacterales</taxon>
        <taxon>Campylobacteraceae</taxon>
        <taxon>Campylobacter</taxon>
    </lineage>
</organism>
<keyword evidence="1" id="KW-1133">Transmembrane helix</keyword>